<dbReference type="EMBL" id="AONH01000013">
    <property type="protein sequence ID" value="KGM87859.1"/>
    <property type="molecule type" value="Genomic_DNA"/>
</dbReference>
<dbReference type="PATRIC" id="fig|1288298.3.peg.2613"/>
<evidence type="ECO:0000313" key="2">
    <source>
        <dbReference type="Proteomes" id="UP000030021"/>
    </source>
</evidence>
<dbReference type="GO" id="GO:0016787">
    <property type="term" value="F:hydrolase activity"/>
    <property type="evidence" value="ECO:0007669"/>
    <property type="project" value="UniProtKB-KW"/>
</dbReference>
<evidence type="ECO:0000313" key="1">
    <source>
        <dbReference type="EMBL" id="KGM87859.1"/>
    </source>
</evidence>
<gene>
    <name evidence="1" type="ORF">rosmuc_02598</name>
</gene>
<keyword evidence="1" id="KW-0012">Acyltransferase</keyword>
<dbReference type="Proteomes" id="UP000030021">
    <property type="component" value="Unassembled WGS sequence"/>
</dbReference>
<dbReference type="Gene3D" id="3.40.50.1820">
    <property type="entry name" value="alpha/beta hydrolase"/>
    <property type="match status" value="1"/>
</dbReference>
<dbReference type="SUPFAM" id="SSF53474">
    <property type="entry name" value="alpha/beta-Hydrolases"/>
    <property type="match status" value="1"/>
</dbReference>
<comment type="caution">
    <text evidence="1">The sequence shown here is derived from an EMBL/GenBank/DDBJ whole genome shotgun (WGS) entry which is preliminary data.</text>
</comment>
<organism evidence="1 2">
    <name type="scientific">Roseovarius mucosus DSM 17069</name>
    <dbReference type="NCBI Taxonomy" id="1288298"/>
    <lineage>
        <taxon>Bacteria</taxon>
        <taxon>Pseudomonadati</taxon>
        <taxon>Pseudomonadota</taxon>
        <taxon>Alphaproteobacteria</taxon>
        <taxon>Rhodobacterales</taxon>
        <taxon>Roseobacteraceae</taxon>
        <taxon>Roseovarius</taxon>
    </lineage>
</organism>
<dbReference type="RefSeq" id="WP_102105960.1">
    <property type="nucleotide sequence ID" value="NZ_KN293980.1"/>
</dbReference>
<dbReference type="InterPro" id="IPR029058">
    <property type="entry name" value="AB_hydrolase_fold"/>
</dbReference>
<proteinExistence type="predicted"/>
<name>A0A0A0HMK5_9RHOB</name>
<accession>A0A0A0HMK5</accession>
<dbReference type="AlphaFoldDB" id="A0A0A0HMK5"/>
<dbReference type="STRING" id="215743.ROSMUCSMR3_02880"/>
<dbReference type="eggNOG" id="COG1073">
    <property type="taxonomic scope" value="Bacteria"/>
</dbReference>
<dbReference type="GO" id="GO:0016746">
    <property type="term" value="F:acyltransferase activity"/>
    <property type="evidence" value="ECO:0007669"/>
    <property type="project" value="UniProtKB-KW"/>
</dbReference>
<dbReference type="HOGENOM" id="CLU_060915_0_0_5"/>
<keyword evidence="1" id="KW-0378">Hydrolase</keyword>
<protein>
    <submittedName>
        <fullName evidence="1">Putative hydrolase or acyltransferase (Alpha/beta hydrolase superfamily)</fullName>
    </submittedName>
</protein>
<sequence length="279" mass="30318">MHRPTFATIVTTHRAASPSGTLPARIIKPAGRSGLPPLVVLHGISRNADELVDLFTPEAETSGRVVVVPHFSERDWPHFQRPCRAARPDQALLAMLSHLAQGDAAFAGPVDVFGHSGGAQLAHRFAMLYPHRVGRLSLAAAGWYCLPDASMAYPYGLGVDEDPASLCWARRHEQALGAYLRLPVQVFVGLEDSLRDDTLRKTPRLDRLQGPTRIARARTYVAHFRKAAQAKGITPDISLTHLPGIGHDVTQAIRDAGLATKVARGVTTSRSWFPLEVAS</sequence>
<reference evidence="1 2" key="1">
    <citation type="submission" date="2013-01" db="EMBL/GenBank/DDBJ databases">
        <authorList>
            <person name="Fiebig A."/>
            <person name="Goeker M."/>
            <person name="Klenk H.-P.P."/>
        </authorList>
    </citation>
    <scope>NUCLEOTIDE SEQUENCE [LARGE SCALE GENOMIC DNA]</scope>
    <source>
        <strain evidence="1 2">DSM 17069</strain>
    </source>
</reference>
<keyword evidence="1" id="KW-0808">Transferase</keyword>